<sequence>MSAGWITSAAFPPDISEVQEYHTIGSTLLYTSKHGDPVLSDKQPEDLEKNEEEAEKKKMKQTLQKHLVVLLPSMI</sequence>
<organism evidence="2 3">
    <name type="scientific">Acanthoscelides obtectus</name>
    <name type="common">Bean weevil</name>
    <name type="synonym">Bruchus obtectus</name>
    <dbReference type="NCBI Taxonomy" id="200917"/>
    <lineage>
        <taxon>Eukaryota</taxon>
        <taxon>Metazoa</taxon>
        <taxon>Ecdysozoa</taxon>
        <taxon>Arthropoda</taxon>
        <taxon>Hexapoda</taxon>
        <taxon>Insecta</taxon>
        <taxon>Pterygota</taxon>
        <taxon>Neoptera</taxon>
        <taxon>Endopterygota</taxon>
        <taxon>Coleoptera</taxon>
        <taxon>Polyphaga</taxon>
        <taxon>Cucujiformia</taxon>
        <taxon>Chrysomeloidea</taxon>
        <taxon>Chrysomelidae</taxon>
        <taxon>Bruchinae</taxon>
        <taxon>Bruchini</taxon>
        <taxon>Acanthoscelides</taxon>
    </lineage>
</organism>
<dbReference type="AlphaFoldDB" id="A0A9P0JUY3"/>
<feature type="region of interest" description="Disordered" evidence="1">
    <location>
        <begin position="34"/>
        <end position="59"/>
    </location>
</feature>
<name>A0A9P0JUY3_ACAOB</name>
<reference evidence="2" key="1">
    <citation type="submission" date="2022-03" db="EMBL/GenBank/DDBJ databases">
        <authorList>
            <person name="Sayadi A."/>
        </authorList>
    </citation>
    <scope>NUCLEOTIDE SEQUENCE</scope>
</reference>
<evidence type="ECO:0000256" key="1">
    <source>
        <dbReference type="SAM" id="MobiDB-lite"/>
    </source>
</evidence>
<comment type="caution">
    <text evidence="2">The sequence shown here is derived from an EMBL/GenBank/DDBJ whole genome shotgun (WGS) entry which is preliminary data.</text>
</comment>
<dbReference type="EMBL" id="CAKOFQ010006697">
    <property type="protein sequence ID" value="CAH1961779.1"/>
    <property type="molecule type" value="Genomic_DNA"/>
</dbReference>
<dbReference type="Proteomes" id="UP001152888">
    <property type="component" value="Unassembled WGS sequence"/>
</dbReference>
<keyword evidence="3" id="KW-1185">Reference proteome</keyword>
<proteinExistence type="predicted"/>
<evidence type="ECO:0000313" key="3">
    <source>
        <dbReference type="Proteomes" id="UP001152888"/>
    </source>
</evidence>
<protein>
    <submittedName>
        <fullName evidence="2">Uncharacterized protein</fullName>
    </submittedName>
</protein>
<accession>A0A9P0JUY3</accession>
<gene>
    <name evidence="2" type="ORF">ACAOBT_LOCUS4342</name>
</gene>
<evidence type="ECO:0000313" key="2">
    <source>
        <dbReference type="EMBL" id="CAH1961779.1"/>
    </source>
</evidence>